<comment type="similarity">
    <text evidence="1 6">Belongs to the glutaminase family.</text>
</comment>
<feature type="binding site" evidence="6">
    <location>
        <position position="160"/>
    </location>
    <ligand>
        <name>substrate</name>
    </ligand>
</feature>
<dbReference type="SUPFAM" id="SSF56601">
    <property type="entry name" value="beta-lactamase/transpeptidase-like"/>
    <property type="match status" value="1"/>
</dbReference>
<feature type="binding site" evidence="6">
    <location>
        <position position="191"/>
    </location>
    <ligand>
        <name>substrate</name>
    </ligand>
</feature>
<evidence type="ECO:0000313" key="10">
    <source>
        <dbReference type="Proteomes" id="UP000014148"/>
    </source>
</evidence>
<dbReference type="PANTHER" id="PTHR12544">
    <property type="entry name" value="GLUTAMINASE"/>
    <property type="match status" value="1"/>
</dbReference>
<keyword evidence="4 6" id="KW-0378">Hydrolase</keyword>
<keyword evidence="6" id="KW-0007">Acetylation</keyword>
<dbReference type="GO" id="GO:0006543">
    <property type="term" value="P:L-glutamine catabolic process"/>
    <property type="evidence" value="ECO:0007669"/>
    <property type="project" value="TreeGrafter"/>
</dbReference>
<evidence type="ECO:0000256" key="1">
    <source>
        <dbReference type="ARBA" id="ARBA00011076"/>
    </source>
</evidence>
<gene>
    <name evidence="6" type="primary">glsA</name>
    <name evidence="8" type="ORF">I585_02953</name>
    <name evidence="7" type="ORF">UAI_02614</name>
</gene>
<evidence type="ECO:0000256" key="6">
    <source>
        <dbReference type="HAMAP-Rule" id="MF_00313"/>
    </source>
</evidence>
<comment type="caution">
    <text evidence="7">The sequence shown here is derived from an EMBL/GenBank/DDBJ whole genome shotgun (WGS) entry which is preliminary data.</text>
</comment>
<comment type="subunit">
    <text evidence="2 6">Homotetramer.</text>
</comment>
<evidence type="ECO:0000256" key="3">
    <source>
        <dbReference type="ARBA" id="ARBA00012918"/>
    </source>
</evidence>
<keyword evidence="10" id="KW-1185">Reference proteome</keyword>
<comment type="catalytic activity">
    <reaction evidence="5 6">
        <text>L-glutamine + H2O = L-glutamate + NH4(+)</text>
        <dbReference type="Rhea" id="RHEA:15889"/>
        <dbReference type="ChEBI" id="CHEBI:15377"/>
        <dbReference type="ChEBI" id="CHEBI:28938"/>
        <dbReference type="ChEBI" id="CHEBI:29985"/>
        <dbReference type="ChEBI" id="CHEBI:58359"/>
        <dbReference type="EC" id="3.5.1.2"/>
    </reaction>
</comment>
<dbReference type="GeneID" id="79786244"/>
<dbReference type="PATRIC" id="fig|1158601.3.peg.2569"/>
<feature type="binding site" evidence="6">
    <location>
        <position position="167"/>
    </location>
    <ligand>
        <name>substrate</name>
    </ligand>
</feature>
<dbReference type="EC" id="3.5.1.2" evidence="3 6"/>
<accession>R2RJ11</accession>
<dbReference type="InterPro" id="IPR015868">
    <property type="entry name" value="Glutaminase"/>
</dbReference>
<dbReference type="EMBL" id="AJAK01000018">
    <property type="protein sequence ID" value="EOH75984.1"/>
    <property type="molecule type" value="Genomic_DNA"/>
</dbReference>
<dbReference type="Proteomes" id="UP000013783">
    <property type="component" value="Unassembled WGS sequence"/>
</dbReference>
<evidence type="ECO:0000313" key="7">
    <source>
        <dbReference type="EMBL" id="EOH75984.1"/>
    </source>
</evidence>
<evidence type="ECO:0000256" key="2">
    <source>
        <dbReference type="ARBA" id="ARBA00011881"/>
    </source>
</evidence>
<evidence type="ECO:0000313" key="9">
    <source>
        <dbReference type="Proteomes" id="UP000013783"/>
    </source>
</evidence>
<dbReference type="GO" id="GO:0004359">
    <property type="term" value="F:glutaminase activity"/>
    <property type="evidence" value="ECO:0007669"/>
    <property type="project" value="UniProtKB-UniRule"/>
</dbReference>
<evidence type="ECO:0000256" key="5">
    <source>
        <dbReference type="ARBA" id="ARBA00049534"/>
    </source>
</evidence>
<dbReference type="Proteomes" id="UP000014148">
    <property type="component" value="Unassembled WGS sequence"/>
</dbReference>
<sequence length="308" mass="33454">MNKTELTQLISKNFDYYQTGHVADYIPALAKVDPKQLGMAIYDLQENHLIEAGDANVRFAVESMSKVPVLLLAIKDNGIDHVFQKINTEPTGFAFNSIMNMEINHRKHPMNPFVNAGAIATTSLINGKNAEEKFDRILAFMKEICDDPAITLNEEIYQSESRTGDINRSLAYYMKGNQMIEGDVPAILDTYFKQCSVNVTAVGIAKLAAVLANKGIAPWNGQRIVSEKSATIVKSIMTIAGLYDESGEFSVHVGVPAKSGVGGGLLAAVPNRYGMGVFSPALDSFGNSAAGIQLLTDVIQELDADIFE</sequence>
<dbReference type="InterPro" id="IPR012338">
    <property type="entry name" value="Beta-lactam/transpept-like"/>
</dbReference>
<dbReference type="NCBIfam" id="TIGR03814">
    <property type="entry name" value="Gln_ase"/>
    <property type="match status" value="1"/>
</dbReference>
<reference evidence="7 9" key="1">
    <citation type="submission" date="2013-02" db="EMBL/GenBank/DDBJ databases">
        <title>The Genome Sequence of Enterococcus malodoratus ATCC_43197.</title>
        <authorList>
            <consortium name="The Broad Institute Genome Sequencing Platform"/>
            <consortium name="The Broad Institute Genome Sequencing Center for Infectious Disease"/>
            <person name="Earl A.M."/>
            <person name="Gilmore M.S."/>
            <person name="Lebreton F."/>
            <person name="Walker B."/>
            <person name="Young S.K."/>
            <person name="Zeng Q."/>
            <person name="Gargeya S."/>
            <person name="Fitzgerald M."/>
            <person name="Haas B."/>
            <person name="Abouelleil A."/>
            <person name="Alvarado L."/>
            <person name="Arachchi H.M."/>
            <person name="Berlin A.M."/>
            <person name="Chapman S.B."/>
            <person name="Dewar J."/>
            <person name="Goldberg J."/>
            <person name="Griggs A."/>
            <person name="Gujja S."/>
            <person name="Hansen M."/>
            <person name="Howarth C."/>
            <person name="Imamovic A."/>
            <person name="Larimer J."/>
            <person name="McCowan C."/>
            <person name="Murphy C."/>
            <person name="Neiman D."/>
            <person name="Pearson M."/>
            <person name="Priest M."/>
            <person name="Roberts A."/>
            <person name="Saif S."/>
            <person name="Shea T."/>
            <person name="Sisk P."/>
            <person name="Sykes S."/>
            <person name="Wortman J."/>
            <person name="Nusbaum C."/>
            <person name="Birren B."/>
        </authorList>
    </citation>
    <scope>NUCLEOTIDE SEQUENCE [LARGE SCALE GENOMIC DNA]</scope>
    <source>
        <strain evidence="7 9">ATCC 43197</strain>
    </source>
</reference>
<reference evidence="8 10" key="2">
    <citation type="submission" date="2013-03" db="EMBL/GenBank/DDBJ databases">
        <title>The Genome Sequence of Enterococcus malodoratus ATCC_43197 (PacBio/Illumina hybrid assembly).</title>
        <authorList>
            <consortium name="The Broad Institute Genomics Platform"/>
            <consortium name="The Broad Institute Genome Sequencing Center for Infectious Disease"/>
            <person name="Earl A."/>
            <person name="Russ C."/>
            <person name="Gilmore M."/>
            <person name="Surin D."/>
            <person name="Walker B."/>
            <person name="Young S."/>
            <person name="Zeng Q."/>
            <person name="Gargeya S."/>
            <person name="Fitzgerald M."/>
            <person name="Haas B."/>
            <person name="Abouelleil A."/>
            <person name="Allen A.W."/>
            <person name="Alvarado L."/>
            <person name="Arachchi H.M."/>
            <person name="Berlin A.M."/>
            <person name="Chapman S.B."/>
            <person name="Gainer-Dewar J."/>
            <person name="Goldberg J."/>
            <person name="Griggs A."/>
            <person name="Gujja S."/>
            <person name="Hansen M."/>
            <person name="Howarth C."/>
            <person name="Imamovic A."/>
            <person name="Ireland A."/>
            <person name="Larimer J."/>
            <person name="McCowan C."/>
            <person name="Murphy C."/>
            <person name="Pearson M."/>
            <person name="Poon T.W."/>
            <person name="Priest M."/>
            <person name="Roberts A."/>
            <person name="Saif S."/>
            <person name="Shea T."/>
            <person name="Sisk P."/>
            <person name="Sykes S."/>
            <person name="Wortman J."/>
            <person name="Nusbaum C."/>
            <person name="Birren B."/>
        </authorList>
    </citation>
    <scope>NUCLEOTIDE SEQUENCE [LARGE SCALE GENOMIC DNA]</scope>
    <source>
        <strain evidence="8 10">ATCC 43197</strain>
    </source>
</reference>
<dbReference type="OrthoDB" id="9788822at2"/>
<feature type="binding site" evidence="6">
    <location>
        <position position="243"/>
    </location>
    <ligand>
        <name>substrate</name>
    </ligand>
</feature>
<dbReference type="EMBL" id="ASWA01000003">
    <property type="protein sequence ID" value="EOT67432.1"/>
    <property type="molecule type" value="Genomic_DNA"/>
</dbReference>
<feature type="binding site" evidence="6">
    <location>
        <position position="261"/>
    </location>
    <ligand>
        <name>substrate</name>
    </ligand>
</feature>
<dbReference type="RefSeq" id="WP_010741416.1">
    <property type="nucleotide sequence ID" value="NZ_KB946251.1"/>
</dbReference>
<feature type="binding site" evidence="6">
    <location>
        <position position="63"/>
    </location>
    <ligand>
        <name>substrate</name>
    </ligand>
</feature>
<dbReference type="eggNOG" id="COG2066">
    <property type="taxonomic scope" value="Bacteria"/>
</dbReference>
<dbReference type="AlphaFoldDB" id="R2RJ11"/>
<dbReference type="GO" id="GO:0006537">
    <property type="term" value="P:glutamate biosynthetic process"/>
    <property type="evidence" value="ECO:0007669"/>
    <property type="project" value="TreeGrafter"/>
</dbReference>
<dbReference type="Gene3D" id="3.40.710.10">
    <property type="entry name" value="DD-peptidase/beta-lactamase superfamily"/>
    <property type="match status" value="1"/>
</dbReference>
<dbReference type="PANTHER" id="PTHR12544:SF29">
    <property type="entry name" value="GLUTAMINASE"/>
    <property type="match status" value="1"/>
</dbReference>
<name>R2RJ11_9ENTE</name>
<dbReference type="STRING" id="71451.RV07_GL002560"/>
<proteinExistence type="inferred from homology"/>
<organism evidence="7 9">
    <name type="scientific">Enterococcus malodoratus ATCC 43197</name>
    <dbReference type="NCBI Taxonomy" id="1158601"/>
    <lineage>
        <taxon>Bacteria</taxon>
        <taxon>Bacillati</taxon>
        <taxon>Bacillota</taxon>
        <taxon>Bacilli</taxon>
        <taxon>Lactobacillales</taxon>
        <taxon>Enterococcaceae</taxon>
        <taxon>Enterococcus</taxon>
    </lineage>
</organism>
<dbReference type="FunFam" id="3.40.710.10:FF:000005">
    <property type="entry name" value="Glutaminase"/>
    <property type="match status" value="1"/>
</dbReference>
<dbReference type="HAMAP" id="MF_00313">
    <property type="entry name" value="Glutaminase"/>
    <property type="match status" value="1"/>
</dbReference>
<feature type="binding site" evidence="6">
    <location>
        <position position="115"/>
    </location>
    <ligand>
        <name>substrate</name>
    </ligand>
</feature>
<dbReference type="Pfam" id="PF04960">
    <property type="entry name" value="Glutaminase"/>
    <property type="match status" value="1"/>
</dbReference>
<evidence type="ECO:0000256" key="4">
    <source>
        <dbReference type="ARBA" id="ARBA00022801"/>
    </source>
</evidence>
<evidence type="ECO:0000313" key="8">
    <source>
        <dbReference type="EMBL" id="EOT67432.1"/>
    </source>
</evidence>
<protein>
    <recommendedName>
        <fullName evidence="3 6">Glutaminase</fullName>
        <ecNumber evidence="3 6">3.5.1.2</ecNumber>
    </recommendedName>
</protein>